<evidence type="ECO:0000256" key="1">
    <source>
        <dbReference type="ARBA" id="ARBA00001974"/>
    </source>
</evidence>
<evidence type="ECO:0000259" key="5">
    <source>
        <dbReference type="Pfam" id="PF22780"/>
    </source>
</evidence>
<gene>
    <name evidence="6" type="ORF">Psch_03829</name>
</gene>
<feature type="domain" description="RsdA/BaiN/AoA(So)-like Rossmann fold-like" evidence="4">
    <location>
        <begin position="8"/>
        <end position="408"/>
    </location>
</feature>
<organism evidence="6 7">
    <name type="scientific">Pelotomaculum schinkii</name>
    <dbReference type="NCBI Taxonomy" id="78350"/>
    <lineage>
        <taxon>Bacteria</taxon>
        <taxon>Bacillati</taxon>
        <taxon>Bacillota</taxon>
        <taxon>Clostridia</taxon>
        <taxon>Eubacteriales</taxon>
        <taxon>Desulfotomaculaceae</taxon>
        <taxon>Pelotomaculum</taxon>
    </lineage>
</organism>
<accession>A0A4Y7R8G4</accession>
<dbReference type="PANTHER" id="PTHR42887">
    <property type="entry name" value="OS12G0638800 PROTEIN"/>
    <property type="match status" value="1"/>
</dbReference>
<dbReference type="Pfam" id="PF22780">
    <property type="entry name" value="HI0933_like_1st"/>
    <property type="match status" value="1"/>
</dbReference>
<dbReference type="SUPFAM" id="SSF160996">
    <property type="entry name" value="HI0933 insert domain-like"/>
    <property type="match status" value="1"/>
</dbReference>
<protein>
    <submittedName>
        <fullName evidence="6">Tricarballylate dehydrogenase</fullName>
    </submittedName>
</protein>
<name>A0A4Y7R8G4_9FIRM</name>
<dbReference type="PRINTS" id="PR00368">
    <property type="entry name" value="FADPNR"/>
</dbReference>
<dbReference type="InterPro" id="IPR055178">
    <property type="entry name" value="RsdA/BaiN/AoA(So)-like_dom"/>
</dbReference>
<comment type="caution">
    <text evidence="6">The sequence shown here is derived from an EMBL/GenBank/DDBJ whole genome shotgun (WGS) entry which is preliminary data.</text>
</comment>
<dbReference type="SUPFAM" id="SSF51905">
    <property type="entry name" value="FAD/NAD(P)-binding domain"/>
    <property type="match status" value="1"/>
</dbReference>
<dbReference type="PRINTS" id="PR00411">
    <property type="entry name" value="PNDRDTASEI"/>
</dbReference>
<evidence type="ECO:0000259" key="4">
    <source>
        <dbReference type="Pfam" id="PF03486"/>
    </source>
</evidence>
<keyword evidence="7" id="KW-1185">Reference proteome</keyword>
<dbReference type="PANTHER" id="PTHR42887:SF2">
    <property type="entry name" value="OS12G0638800 PROTEIN"/>
    <property type="match status" value="1"/>
</dbReference>
<sequence>MPGSPPYKVAVIGGGAAGITAAIAARRKGAIVTILESNQRIGKKILATGNGRCNLTNITTSMANYHGSNPRFAFSVLSQFGVEQTLDFFARLGVAHKVKEEGKVFPFSLQASSVLDVLRYELERIGVNVHCGAEVAGIAHNKIGFTLALKNGGEFQADRVIIATGGKAAPHFGSTGSGYALALSLGHSIVEPFPALVQLKLSSGYLKQIKGIKFEGTAEVVLENQSLQAASGEILFTEYGISGPPILTLSRKAGECLKKNQSPWLKLVLLDSFTGGELEELLAERFSNNPGKTLAFSFVGFINKQLSPVILKEAGVDLNKAAGKVTASELKKIAHILLDWRFPVTGTTSWPAAQVTAGGVDVNAINSKTLESRIVPTLYFAGEVLDIDGDCGGYNLQWAWSSGFIAGESAAGA</sequence>
<dbReference type="Pfam" id="PF03486">
    <property type="entry name" value="HI0933_like"/>
    <property type="match status" value="1"/>
</dbReference>
<keyword evidence="3" id="KW-0274">FAD</keyword>
<dbReference type="RefSeq" id="WP_190259315.1">
    <property type="nucleotide sequence ID" value="NZ_QFGA01000003.1"/>
</dbReference>
<evidence type="ECO:0000256" key="3">
    <source>
        <dbReference type="ARBA" id="ARBA00022827"/>
    </source>
</evidence>
<evidence type="ECO:0000313" key="7">
    <source>
        <dbReference type="Proteomes" id="UP000298324"/>
    </source>
</evidence>
<dbReference type="Gene3D" id="1.10.8.260">
    <property type="entry name" value="HI0933 insert domain-like"/>
    <property type="match status" value="1"/>
</dbReference>
<proteinExistence type="predicted"/>
<dbReference type="Gene3D" id="2.40.30.10">
    <property type="entry name" value="Translation factors"/>
    <property type="match status" value="1"/>
</dbReference>
<dbReference type="Gene3D" id="3.50.50.60">
    <property type="entry name" value="FAD/NAD(P)-binding domain"/>
    <property type="match status" value="1"/>
</dbReference>
<dbReference type="NCBIfam" id="TIGR00275">
    <property type="entry name" value="aminoacetone oxidase family FAD-binding enzyme"/>
    <property type="match status" value="1"/>
</dbReference>
<evidence type="ECO:0000256" key="2">
    <source>
        <dbReference type="ARBA" id="ARBA00022630"/>
    </source>
</evidence>
<dbReference type="InterPro" id="IPR057661">
    <property type="entry name" value="RsdA/BaiN/AoA(So)_Rossmann"/>
</dbReference>
<dbReference type="InterPro" id="IPR023166">
    <property type="entry name" value="BaiN-like_dom_sf"/>
</dbReference>
<dbReference type="EMBL" id="QFGA01000003">
    <property type="protein sequence ID" value="TEB05066.1"/>
    <property type="molecule type" value="Genomic_DNA"/>
</dbReference>
<dbReference type="AlphaFoldDB" id="A0A4Y7R8G4"/>
<dbReference type="InterPro" id="IPR036188">
    <property type="entry name" value="FAD/NAD-bd_sf"/>
</dbReference>
<dbReference type="InterPro" id="IPR004792">
    <property type="entry name" value="BaiN-like"/>
</dbReference>
<comment type="cofactor">
    <cofactor evidence="1">
        <name>FAD</name>
        <dbReference type="ChEBI" id="CHEBI:57692"/>
    </cofactor>
</comment>
<feature type="domain" description="RsdA/BaiN/AoA(So)-like insert" evidence="5">
    <location>
        <begin position="194"/>
        <end position="355"/>
    </location>
</feature>
<dbReference type="Proteomes" id="UP000298324">
    <property type="component" value="Unassembled WGS sequence"/>
</dbReference>
<keyword evidence="2" id="KW-0285">Flavoprotein</keyword>
<reference evidence="6 7" key="1">
    <citation type="journal article" date="2018" name="Environ. Microbiol.">
        <title>Novel energy conservation strategies and behaviour of Pelotomaculum schinkii driving syntrophic propionate catabolism.</title>
        <authorList>
            <person name="Hidalgo-Ahumada C.A.P."/>
            <person name="Nobu M.K."/>
            <person name="Narihiro T."/>
            <person name="Tamaki H."/>
            <person name="Liu W.T."/>
            <person name="Kamagata Y."/>
            <person name="Stams A.J.M."/>
            <person name="Imachi H."/>
            <person name="Sousa D.Z."/>
        </authorList>
    </citation>
    <scope>NUCLEOTIDE SEQUENCE [LARGE SCALE GENOMIC DNA]</scope>
    <source>
        <strain evidence="6 7">HH</strain>
    </source>
</reference>
<evidence type="ECO:0000313" key="6">
    <source>
        <dbReference type="EMBL" id="TEB05066.1"/>
    </source>
</evidence>